<evidence type="ECO:0000256" key="13">
    <source>
        <dbReference type="PROSITE-ProRule" id="PRU00703"/>
    </source>
</evidence>
<feature type="active site" description="Thioimidate intermediate" evidence="12">
    <location>
        <position position="303"/>
    </location>
</feature>
<comment type="pathway">
    <text evidence="12 15">Purine metabolism; XMP biosynthesis via de novo pathway; XMP from IMP: step 1/1.</text>
</comment>
<dbReference type="RefSeq" id="WP_317065682.1">
    <property type="nucleotide sequence ID" value="NZ_WBKO01000002.1"/>
</dbReference>
<dbReference type="HAMAP" id="MF_01964">
    <property type="entry name" value="IMPDH"/>
    <property type="match status" value="1"/>
</dbReference>
<evidence type="ECO:0000256" key="12">
    <source>
        <dbReference type="HAMAP-Rule" id="MF_01964"/>
    </source>
</evidence>
<feature type="binding site" description="in other chain" evidence="12">
    <location>
        <position position="298"/>
    </location>
    <ligand>
        <name>K(+)</name>
        <dbReference type="ChEBI" id="CHEBI:29103"/>
        <note>ligand shared between two tetrameric partners</note>
    </ligand>
</feature>
<comment type="function">
    <text evidence="12">Catalyzes the conversion of inosine 5'-phosphate (IMP) to xanthosine 5'-phosphate (XMP), the first committed and rate-limiting step in the de novo synthesis of guanine nucleotides, and therefore plays an important role in the regulation of cell growth.</text>
</comment>
<feature type="binding site" description="in other chain" evidence="12">
    <location>
        <position position="303"/>
    </location>
    <ligand>
        <name>K(+)</name>
        <dbReference type="ChEBI" id="CHEBI:29103"/>
        <note>ligand shared between two tetrameric partners</note>
    </ligand>
</feature>
<evidence type="ECO:0000256" key="8">
    <source>
        <dbReference type="ARBA" id="ARBA00023027"/>
    </source>
</evidence>
<dbReference type="SMART" id="SM01240">
    <property type="entry name" value="IMPDH"/>
    <property type="match status" value="1"/>
</dbReference>
<keyword evidence="6 12" id="KW-0630">Potassium</keyword>
<dbReference type="InterPro" id="IPR000644">
    <property type="entry name" value="CBS_dom"/>
</dbReference>
<keyword evidence="4 12" id="KW-0332">GMP biosynthesis</keyword>
<evidence type="ECO:0000256" key="14">
    <source>
        <dbReference type="RuleBase" id="RU003927"/>
    </source>
</evidence>
<feature type="binding site" description="in other chain" evidence="12">
    <location>
        <position position="300"/>
    </location>
    <ligand>
        <name>K(+)</name>
        <dbReference type="ChEBI" id="CHEBI:29103"/>
        <note>ligand shared between two tetrameric partners</note>
    </ligand>
</feature>
<dbReference type="InterPro" id="IPR013785">
    <property type="entry name" value="Aldolase_TIM"/>
</dbReference>
<dbReference type="InterPro" id="IPR005990">
    <property type="entry name" value="IMP_DH"/>
</dbReference>
<dbReference type="EMBL" id="WBKO01000002">
    <property type="protein sequence ID" value="MDV2482579.1"/>
    <property type="molecule type" value="Genomic_DNA"/>
</dbReference>
<dbReference type="SUPFAM" id="SSF51412">
    <property type="entry name" value="Inosine monophosphate dehydrogenase (IMPDH)"/>
    <property type="match status" value="1"/>
</dbReference>
<dbReference type="SMART" id="SM00116">
    <property type="entry name" value="CBS"/>
    <property type="match status" value="2"/>
</dbReference>
<feature type="binding site" evidence="12">
    <location>
        <begin position="359"/>
        <end position="360"/>
    </location>
    <ligand>
        <name>IMP</name>
        <dbReference type="ChEBI" id="CHEBI:58053"/>
    </ligand>
</feature>
<feature type="binding site" evidence="12">
    <location>
        <begin position="296"/>
        <end position="298"/>
    </location>
    <ligand>
        <name>NAD(+)</name>
        <dbReference type="ChEBI" id="CHEBI:57540"/>
    </ligand>
</feature>
<feature type="binding site" evidence="12">
    <location>
        <position position="469"/>
    </location>
    <ligand>
        <name>K(+)</name>
        <dbReference type="ChEBI" id="CHEBI:29103"/>
        <note>ligand shared between two tetrameric partners</note>
    </ligand>
</feature>
<dbReference type="Pfam" id="PF00571">
    <property type="entry name" value="CBS"/>
    <property type="match status" value="2"/>
</dbReference>
<name>A0ABU3X3D9_9EURY</name>
<feature type="active site" description="Proton acceptor" evidence="12">
    <location>
        <position position="400"/>
    </location>
</feature>
<dbReference type="CDD" id="cd04601">
    <property type="entry name" value="CBS_pair_IMPDH"/>
    <property type="match status" value="1"/>
</dbReference>
<keyword evidence="8 12" id="KW-0520">NAD</keyword>
<evidence type="ECO:0000256" key="3">
    <source>
        <dbReference type="ARBA" id="ARBA00022723"/>
    </source>
</evidence>
<dbReference type="PANTHER" id="PTHR11911:SF111">
    <property type="entry name" value="INOSINE-5'-MONOPHOSPHATE DEHYDROGENASE"/>
    <property type="match status" value="1"/>
</dbReference>
<evidence type="ECO:0000256" key="4">
    <source>
        <dbReference type="ARBA" id="ARBA00022749"/>
    </source>
</evidence>
<dbReference type="EC" id="1.1.1.205" evidence="12 15"/>
<dbReference type="PROSITE" id="PS51371">
    <property type="entry name" value="CBS"/>
    <property type="match status" value="2"/>
</dbReference>
<evidence type="ECO:0000256" key="9">
    <source>
        <dbReference type="ARBA" id="ARBA00023122"/>
    </source>
</evidence>
<dbReference type="InterPro" id="IPR015875">
    <property type="entry name" value="IMP_DH/GMP_Rdtase_CS"/>
</dbReference>
<feature type="domain" description="CBS" evidence="16">
    <location>
        <begin position="96"/>
        <end position="152"/>
    </location>
</feature>
<evidence type="ECO:0000313" key="17">
    <source>
        <dbReference type="EMBL" id="MDV2482579.1"/>
    </source>
</evidence>
<dbReference type="NCBIfam" id="TIGR01302">
    <property type="entry name" value="IMP_dehydrog"/>
    <property type="match status" value="1"/>
</dbReference>
<keyword evidence="5 12" id="KW-0658">Purine biosynthesis</keyword>
<feature type="binding site" evidence="12">
    <location>
        <position position="415"/>
    </location>
    <ligand>
        <name>IMP</name>
        <dbReference type="ChEBI" id="CHEBI:58053"/>
    </ligand>
</feature>
<comment type="cofactor">
    <cofactor evidence="1 12">
        <name>K(+)</name>
        <dbReference type="ChEBI" id="CHEBI:29103"/>
    </cofactor>
</comment>
<keyword evidence="9 13" id="KW-0129">CBS domain</keyword>
<comment type="activity regulation">
    <text evidence="12">Mycophenolic acid (MPA) is a non-competitive inhibitor that prevents formation of the closed enzyme conformation by binding to the same site as the amobile flap. In contrast, mizoribine monophosphate (MZP) is a competitive inhibitor that induces the closed conformation. MPA is a potent inhibitor of mammalian IMPDHs but a poor inhibitor of the bacterial enzymes. MZP is a more potent inhibitor of bacterial IMPDH.</text>
</comment>
<comment type="caution">
    <text evidence="12">Lacks conserved residue(s) required for the propagation of feature annotation.</text>
</comment>
<keyword evidence="10" id="KW-0028">Amino-acid biosynthesis</keyword>
<keyword evidence="3 12" id="KW-0479">Metal-binding</keyword>
<dbReference type="Gene3D" id="3.20.20.70">
    <property type="entry name" value="Aldolase class I"/>
    <property type="match status" value="1"/>
</dbReference>
<evidence type="ECO:0000313" key="18">
    <source>
        <dbReference type="Proteomes" id="UP001281203"/>
    </source>
</evidence>
<evidence type="ECO:0000256" key="6">
    <source>
        <dbReference type="ARBA" id="ARBA00022958"/>
    </source>
</evidence>
<dbReference type="CDD" id="cd00381">
    <property type="entry name" value="IMPDH"/>
    <property type="match status" value="1"/>
</dbReference>
<protein>
    <recommendedName>
        <fullName evidence="12 15">Inosine-5'-monophosphate dehydrogenase</fullName>
        <shortName evidence="12">IMP dehydrogenase</shortName>
        <shortName evidence="12">IMPD</shortName>
        <shortName evidence="12">IMPDH</shortName>
        <ecNumber evidence="12 15">1.1.1.205</ecNumber>
    </recommendedName>
</protein>
<evidence type="ECO:0000256" key="1">
    <source>
        <dbReference type="ARBA" id="ARBA00001958"/>
    </source>
</evidence>
<feature type="binding site" evidence="12">
    <location>
        <position position="470"/>
    </location>
    <ligand>
        <name>K(+)</name>
        <dbReference type="ChEBI" id="CHEBI:29103"/>
        <note>ligand shared between two tetrameric partners</note>
    </ligand>
</feature>
<dbReference type="PANTHER" id="PTHR11911">
    <property type="entry name" value="INOSINE-5-MONOPHOSPHATE DEHYDROGENASE RELATED"/>
    <property type="match status" value="1"/>
</dbReference>
<comment type="subunit">
    <text evidence="12">Homotetramer.</text>
</comment>
<dbReference type="InterPro" id="IPR001093">
    <property type="entry name" value="IMP_DH_GMPRt"/>
</dbReference>
<gene>
    <name evidence="12 17" type="primary">guaB</name>
    <name evidence="17" type="ORF">F8E02_11315</name>
</gene>
<comment type="caution">
    <text evidence="17">The sequence shown here is derived from an EMBL/GenBank/DDBJ whole genome shotgun (WGS) entry which is preliminary data.</text>
</comment>
<reference evidence="17 18" key="1">
    <citation type="submission" date="2019-10" db="EMBL/GenBank/DDBJ databases">
        <title>Isolation and characterization of Methanoculleus sp. Wushi-C6 from a hot spring well.</title>
        <authorList>
            <person name="Chen S.-C."/>
            <person name="Lan Z.-H."/>
            <person name="You Y.-T."/>
            <person name="Lai M.-C."/>
        </authorList>
    </citation>
    <scope>NUCLEOTIDE SEQUENCE [LARGE SCALE GENOMIC DNA]</scope>
    <source>
        <strain evidence="17 18">Wushi-C6</strain>
    </source>
</reference>
<evidence type="ECO:0000259" key="16">
    <source>
        <dbReference type="PROSITE" id="PS51371"/>
    </source>
</evidence>
<organism evidence="17 18">
    <name type="scientific">Methanoculleus caldifontis</name>
    <dbReference type="NCBI Taxonomy" id="2651577"/>
    <lineage>
        <taxon>Archaea</taxon>
        <taxon>Methanobacteriati</taxon>
        <taxon>Methanobacteriota</taxon>
        <taxon>Stenosarchaea group</taxon>
        <taxon>Methanomicrobia</taxon>
        <taxon>Methanomicrobiales</taxon>
        <taxon>Methanomicrobiaceae</taxon>
        <taxon>Methanoculleus</taxon>
    </lineage>
</organism>
<feature type="binding site" evidence="12">
    <location>
        <position position="471"/>
    </location>
    <ligand>
        <name>K(+)</name>
        <dbReference type="ChEBI" id="CHEBI:29103"/>
        <note>ligand shared between two tetrameric partners</note>
    </ligand>
</feature>
<evidence type="ECO:0000256" key="5">
    <source>
        <dbReference type="ARBA" id="ARBA00022755"/>
    </source>
</evidence>
<dbReference type="PIRSF" id="PIRSF000130">
    <property type="entry name" value="IMPDH"/>
    <property type="match status" value="1"/>
</dbReference>
<keyword evidence="7 12" id="KW-0560">Oxidoreductase</keyword>
<feature type="binding site" evidence="12">
    <location>
        <begin position="336"/>
        <end position="338"/>
    </location>
    <ligand>
        <name>IMP</name>
        <dbReference type="ChEBI" id="CHEBI:58053"/>
    </ligand>
</feature>
<feature type="binding site" evidence="12">
    <location>
        <position position="301"/>
    </location>
    <ligand>
        <name>IMP</name>
        <dbReference type="ChEBI" id="CHEBI:58053"/>
    </ligand>
</feature>
<keyword evidence="18" id="KW-1185">Reference proteome</keyword>
<evidence type="ECO:0000256" key="2">
    <source>
        <dbReference type="ARBA" id="ARBA00005502"/>
    </source>
</evidence>
<sequence>MYTEKMQMETTFTFDDVLLEPAESWVEPAEADVRSRFSRNIPLNIPLVSAAMDTVTESVMAITMAREGGIGVIHRNMTPEHEVAEVRIVKQAEDLIEREVVAVGPDSTVTDVERVMRQYGIGGVPIVEEGRVIGIVSRRDIRAILPKKGGAGITEYMTRKLITASEEITVEDALETMYANKVERLPVVDAQGRLVGIITMRDILEKRQYPRANRDANGKLRVAAAVGPFDFKRAMMLVEAGVDALVVDCAHGHNMNVVKSVREIKASVAVDVVAGNIATKQAASTLIDSVDGLKVGIGPGSICTTRIVAGVGVPQVSAIINVAEVAHGVGVPVIADGGIRYSGDIAKAIAAGADSIMAGSLFAGTDEAPGRVTTIKGRRYKQYRGMGSLGVMSSGESSDRYFQKKEIGRTKFVPEGVEGVTPYVGHVSDVIYQLVGGLKSAMGYTGSKTIPDLKKNGKFLRITAAGYGESHPHNIMITDEAPNYRLFE</sequence>
<dbReference type="Pfam" id="PF00478">
    <property type="entry name" value="IMPDH"/>
    <property type="match status" value="1"/>
</dbReference>
<keyword evidence="10" id="KW-0486">Methionine biosynthesis</keyword>
<dbReference type="GO" id="GO:0003938">
    <property type="term" value="F:IMP dehydrogenase activity"/>
    <property type="evidence" value="ECO:0007669"/>
    <property type="project" value="UniProtKB-EC"/>
</dbReference>
<dbReference type="Proteomes" id="UP001281203">
    <property type="component" value="Unassembled WGS sequence"/>
</dbReference>
<proteinExistence type="inferred from homology"/>
<comment type="catalytic activity">
    <reaction evidence="11 12 15">
        <text>IMP + NAD(+) + H2O = XMP + NADH + H(+)</text>
        <dbReference type="Rhea" id="RHEA:11708"/>
        <dbReference type="ChEBI" id="CHEBI:15377"/>
        <dbReference type="ChEBI" id="CHEBI:15378"/>
        <dbReference type="ChEBI" id="CHEBI:57464"/>
        <dbReference type="ChEBI" id="CHEBI:57540"/>
        <dbReference type="ChEBI" id="CHEBI:57945"/>
        <dbReference type="ChEBI" id="CHEBI:58053"/>
        <dbReference type="EC" id="1.1.1.205"/>
    </reaction>
</comment>
<evidence type="ECO:0000256" key="7">
    <source>
        <dbReference type="ARBA" id="ARBA00023002"/>
    </source>
</evidence>
<feature type="binding site" evidence="12">
    <location>
        <position position="248"/>
    </location>
    <ligand>
        <name>NAD(+)</name>
        <dbReference type="ChEBI" id="CHEBI:57540"/>
    </ligand>
</feature>
<evidence type="ECO:0000256" key="15">
    <source>
        <dbReference type="RuleBase" id="RU003928"/>
    </source>
</evidence>
<dbReference type="SUPFAM" id="SSF54631">
    <property type="entry name" value="CBS-domain pair"/>
    <property type="match status" value="1"/>
</dbReference>
<dbReference type="PROSITE" id="PS00487">
    <property type="entry name" value="IMP_DH_GMP_RED"/>
    <property type="match status" value="1"/>
</dbReference>
<evidence type="ECO:0000256" key="11">
    <source>
        <dbReference type="ARBA" id="ARBA00048028"/>
    </source>
</evidence>
<accession>A0ABU3X3D9</accession>
<dbReference type="InterPro" id="IPR046342">
    <property type="entry name" value="CBS_dom_sf"/>
</dbReference>
<feature type="domain" description="CBS" evidence="16">
    <location>
        <begin position="157"/>
        <end position="213"/>
    </location>
</feature>
<evidence type="ECO:0000256" key="10">
    <source>
        <dbReference type="ARBA" id="ARBA00023167"/>
    </source>
</evidence>
<comment type="similarity">
    <text evidence="2 12 14">Belongs to the IMPDH/GMPR family.</text>
</comment>
<feature type="binding site" evidence="12">
    <location>
        <begin position="383"/>
        <end position="387"/>
    </location>
    <ligand>
        <name>IMP</name>
        <dbReference type="ChEBI" id="CHEBI:58053"/>
    </ligand>
</feature>